<evidence type="ECO:0000313" key="3">
    <source>
        <dbReference type="Proteomes" id="UP000593571"/>
    </source>
</evidence>
<protein>
    <submittedName>
        <fullName evidence="2">Uncharacterized protein</fullName>
    </submittedName>
</protein>
<name>A0A7J8DIC1_ROUAE</name>
<evidence type="ECO:0000256" key="1">
    <source>
        <dbReference type="SAM" id="MobiDB-lite"/>
    </source>
</evidence>
<sequence>MFTGLRSQPGTGMRVRPSGPKRHQMPARWGRPQPRASLCLQHEGAGTPAYEIPKENSSSAVSNDFSLMLKYSRSHPRTTWAEPRTVGAIREPRAVPQPVAGASASNPDAPGQTLRGAFSGSFQWFQGRRKCVSGEWQKAPSLPWGQRGAANNPPGVGPWAEKTAWTRGGIREGVAALR</sequence>
<gene>
    <name evidence="2" type="ORF">HJG63_008723</name>
</gene>
<proteinExistence type="predicted"/>
<organism evidence="2 3">
    <name type="scientific">Rousettus aegyptiacus</name>
    <name type="common">Egyptian fruit bat</name>
    <name type="synonym">Pteropus aegyptiacus</name>
    <dbReference type="NCBI Taxonomy" id="9407"/>
    <lineage>
        <taxon>Eukaryota</taxon>
        <taxon>Metazoa</taxon>
        <taxon>Chordata</taxon>
        <taxon>Craniata</taxon>
        <taxon>Vertebrata</taxon>
        <taxon>Euteleostomi</taxon>
        <taxon>Mammalia</taxon>
        <taxon>Eutheria</taxon>
        <taxon>Laurasiatheria</taxon>
        <taxon>Chiroptera</taxon>
        <taxon>Yinpterochiroptera</taxon>
        <taxon>Pteropodoidea</taxon>
        <taxon>Pteropodidae</taxon>
        <taxon>Rousettinae</taxon>
        <taxon>Rousettus</taxon>
    </lineage>
</organism>
<feature type="region of interest" description="Disordered" evidence="1">
    <location>
        <begin position="82"/>
        <end position="114"/>
    </location>
</feature>
<dbReference type="Proteomes" id="UP000593571">
    <property type="component" value="Unassembled WGS sequence"/>
</dbReference>
<reference evidence="2 3" key="1">
    <citation type="journal article" date="2020" name="Nature">
        <title>Six reference-quality genomes reveal evolution of bat adaptations.</title>
        <authorList>
            <person name="Jebb D."/>
            <person name="Huang Z."/>
            <person name="Pippel M."/>
            <person name="Hughes G.M."/>
            <person name="Lavrichenko K."/>
            <person name="Devanna P."/>
            <person name="Winkler S."/>
            <person name="Jermiin L.S."/>
            <person name="Skirmuntt E.C."/>
            <person name="Katzourakis A."/>
            <person name="Burkitt-Gray L."/>
            <person name="Ray D.A."/>
            <person name="Sullivan K.A.M."/>
            <person name="Roscito J.G."/>
            <person name="Kirilenko B.M."/>
            <person name="Davalos L.M."/>
            <person name="Corthals A.P."/>
            <person name="Power M.L."/>
            <person name="Jones G."/>
            <person name="Ransome R.D."/>
            <person name="Dechmann D.K.N."/>
            <person name="Locatelli A.G."/>
            <person name="Puechmaille S.J."/>
            <person name="Fedrigo O."/>
            <person name="Jarvis E.D."/>
            <person name="Hiller M."/>
            <person name="Vernes S.C."/>
            <person name="Myers E.W."/>
            <person name="Teeling E.C."/>
        </authorList>
    </citation>
    <scope>NUCLEOTIDE SEQUENCE [LARGE SCALE GENOMIC DNA]</scope>
    <source>
        <strain evidence="2">MRouAeg1</strain>
        <tissue evidence="2">Muscle</tissue>
    </source>
</reference>
<comment type="caution">
    <text evidence="2">The sequence shown here is derived from an EMBL/GenBank/DDBJ whole genome shotgun (WGS) entry which is preliminary data.</text>
</comment>
<evidence type="ECO:0000313" key="2">
    <source>
        <dbReference type="EMBL" id="KAF6422937.1"/>
    </source>
</evidence>
<feature type="region of interest" description="Disordered" evidence="1">
    <location>
        <begin position="1"/>
        <end position="31"/>
    </location>
</feature>
<dbReference type="EMBL" id="JACASE010000012">
    <property type="protein sequence ID" value="KAF6422937.1"/>
    <property type="molecule type" value="Genomic_DNA"/>
</dbReference>
<dbReference type="AlphaFoldDB" id="A0A7J8DIC1"/>
<keyword evidence="3" id="KW-1185">Reference proteome</keyword>
<accession>A0A7J8DIC1</accession>
<feature type="compositionally biased region" description="Polar residues" evidence="1">
    <location>
        <begin position="1"/>
        <end position="10"/>
    </location>
</feature>
<feature type="region of interest" description="Disordered" evidence="1">
    <location>
        <begin position="140"/>
        <end position="163"/>
    </location>
</feature>